<dbReference type="PANTHER" id="PTHR36983">
    <property type="entry name" value="DNAJ HOMOLOG SUBFAMILY C MEMBER 13"/>
    <property type="match status" value="1"/>
</dbReference>
<keyword evidence="3" id="KW-1185">Reference proteome</keyword>
<dbReference type="InterPro" id="IPR044978">
    <property type="entry name" value="GRV2/DNAJC13"/>
</dbReference>
<comment type="caution">
    <text evidence="2">The sequence shown here is derived from an EMBL/GenBank/DDBJ whole genome shotgun (WGS) entry which is preliminary data.</text>
</comment>
<dbReference type="Proteomes" id="UP001626550">
    <property type="component" value="Unassembled WGS sequence"/>
</dbReference>
<feature type="non-terminal residue" evidence="2">
    <location>
        <position position="766"/>
    </location>
</feature>
<evidence type="ECO:0000313" key="2">
    <source>
        <dbReference type="EMBL" id="KAL3315759.1"/>
    </source>
</evidence>
<organism evidence="2 3">
    <name type="scientific">Cichlidogyrus casuarinus</name>
    <dbReference type="NCBI Taxonomy" id="1844966"/>
    <lineage>
        <taxon>Eukaryota</taxon>
        <taxon>Metazoa</taxon>
        <taxon>Spiralia</taxon>
        <taxon>Lophotrochozoa</taxon>
        <taxon>Platyhelminthes</taxon>
        <taxon>Monogenea</taxon>
        <taxon>Monopisthocotylea</taxon>
        <taxon>Dactylogyridea</taxon>
        <taxon>Ancyrocephalidae</taxon>
        <taxon>Cichlidogyrus</taxon>
    </lineage>
</organism>
<protein>
    <submittedName>
        <fullName evidence="2">DnaJ subfamily C member 13</fullName>
    </submittedName>
</protein>
<evidence type="ECO:0000313" key="3">
    <source>
        <dbReference type="Proteomes" id="UP001626550"/>
    </source>
</evidence>
<proteinExistence type="predicted"/>
<feature type="domain" description="DnaJ homologue subfamily C GRV2/DNAJC13 N-terminal" evidence="1">
    <location>
        <begin position="9"/>
        <end position="761"/>
    </location>
</feature>
<dbReference type="InterPro" id="IPR045802">
    <property type="entry name" value="GRV2/DNAJC13_N"/>
</dbReference>
<dbReference type="PANTHER" id="PTHR36983:SF2">
    <property type="entry name" value="DNAJ HOMOLOG SUBFAMILY C MEMBER 13"/>
    <property type="match status" value="1"/>
</dbReference>
<accession>A0ABD2Q869</accession>
<name>A0ABD2Q869_9PLAT</name>
<gene>
    <name evidence="2" type="primary">DNAJC13_3</name>
    <name evidence="2" type="ORF">Ciccas_005602</name>
</gene>
<dbReference type="AlphaFoldDB" id="A0ABD2Q869"/>
<dbReference type="Pfam" id="PF19432">
    <property type="entry name" value="RME-8_N"/>
    <property type="match status" value="1"/>
</dbReference>
<reference evidence="2 3" key="1">
    <citation type="submission" date="2024-11" db="EMBL/GenBank/DDBJ databases">
        <title>Adaptive evolution of stress response genes in parasites aligns with host niche diversity.</title>
        <authorList>
            <person name="Hahn C."/>
            <person name="Resl P."/>
        </authorList>
    </citation>
    <scope>NUCLEOTIDE SEQUENCE [LARGE SCALE GENOMIC DNA]</scope>
    <source>
        <strain evidence="2">EGGRZ-B1_66</strain>
        <tissue evidence="2">Body</tissue>
    </source>
</reference>
<sequence>MQRNRELSSFILTKVSWKGSYKRILTVGTEGITTYNRETLKITNQWPYSDVLEVKPDLSPPKGQKETPRFTIVVREPSRKRYELVLMTEYRVDALTSLLNFRHLFAERPARHLRTSAVKISWSGDENDNIVLEVGENSINQIDLPSNRRIAFYAFKDLQSLAPISDVSDGLAIIHGGFGRIHMFRCPNTEIFINTVIETARNNVGISINKARATNLNYCREHRLGSSFTEESLISQAEFVVEKFAPYRHGQHGAMKQRILCISDFLLIERDPTSYRPICGQPLCEISCVVRDRNEPQKFVIEYARGKVHTYFSTNRDALLASLLDGVRASGNQDVSVQSHGLLRALRQLPVTRPTPEDVESQHLKFLRQPPEGISFAAVVARFNANIAYSGLLHAVTQDTRQSLIVRARQGVFAENKEKLIKDAITSLLVPRPGGITNTQAAPTSEMLASNQMAKLQARHNHITELEAQFQALRRLVASKAGFQAFTQLPGMQINLGKAVMHALSLQDDSLTYVVMEAVNALMQPMHENPNIRQEQLNKTSILSSENFIGYLVNIFALNALRNTGSLVVSSLLDFLTFAICMPFSETSDGAQFDSILKLVSKRGRALFKLFDNPSMTIVKGAGLVMRSLIDECDEEHASQLKMLSLTEGAFLQHLLYALFVRSNDTRNLACRQLSRQLIALWSFNNPEAMDLLNRIFPKGLVAYLESTVKPNVISRNHLENRDNMKLAEDHFNEIQAKRNETLYVLEDKINSLLSHWRTRYGVPLK</sequence>
<evidence type="ECO:0000259" key="1">
    <source>
        <dbReference type="Pfam" id="PF19432"/>
    </source>
</evidence>
<dbReference type="EMBL" id="JBJKFK010000670">
    <property type="protein sequence ID" value="KAL3315759.1"/>
    <property type="molecule type" value="Genomic_DNA"/>
</dbReference>